<protein>
    <submittedName>
        <fullName evidence="2">Uncharacterized protein</fullName>
    </submittedName>
</protein>
<evidence type="ECO:0000313" key="3">
    <source>
        <dbReference type="Proteomes" id="UP000749646"/>
    </source>
</evidence>
<reference evidence="2" key="1">
    <citation type="journal article" date="2020" name="Fungal Divers.">
        <title>Resolving the Mortierellaceae phylogeny through synthesis of multi-gene phylogenetics and phylogenomics.</title>
        <authorList>
            <person name="Vandepol N."/>
            <person name="Liber J."/>
            <person name="Desiro A."/>
            <person name="Na H."/>
            <person name="Kennedy M."/>
            <person name="Barry K."/>
            <person name="Grigoriev I.V."/>
            <person name="Miller A.N."/>
            <person name="O'Donnell K."/>
            <person name="Stajich J.E."/>
            <person name="Bonito G."/>
        </authorList>
    </citation>
    <scope>NUCLEOTIDE SEQUENCE</scope>
    <source>
        <strain evidence="2">MES-2147</strain>
    </source>
</reference>
<evidence type="ECO:0000256" key="1">
    <source>
        <dbReference type="SAM" id="Phobius"/>
    </source>
</evidence>
<keyword evidence="3" id="KW-1185">Reference proteome</keyword>
<dbReference type="OrthoDB" id="10261556at2759"/>
<gene>
    <name evidence="2" type="ORF">BGZ65_000240</name>
</gene>
<organism evidence="2 3">
    <name type="scientific">Modicella reniformis</name>
    <dbReference type="NCBI Taxonomy" id="1440133"/>
    <lineage>
        <taxon>Eukaryota</taxon>
        <taxon>Fungi</taxon>
        <taxon>Fungi incertae sedis</taxon>
        <taxon>Mucoromycota</taxon>
        <taxon>Mortierellomycotina</taxon>
        <taxon>Mortierellomycetes</taxon>
        <taxon>Mortierellales</taxon>
        <taxon>Mortierellaceae</taxon>
        <taxon>Modicella</taxon>
    </lineage>
</organism>
<name>A0A9P6LTU9_9FUNG</name>
<accession>A0A9P6LTU9</accession>
<dbReference type="PANTHER" id="PTHR35872:SF2">
    <property type="entry name" value="INTEGRAL MEMBRANE PROTEIN (AFU_ORTHOLOGUE AFUA_5G07110)"/>
    <property type="match status" value="1"/>
</dbReference>
<sequence>MLSALPTNLVVSPARFCFIVGFFNLNSLTQEVLCGFMWGMNYHTRPGWVVGAGTGIGFITGMVSGVLIALHERAMSQARVVATAEEAIQDVIDEKKHAS</sequence>
<proteinExistence type="predicted"/>
<dbReference type="Proteomes" id="UP000749646">
    <property type="component" value="Unassembled WGS sequence"/>
</dbReference>
<dbReference type="EMBL" id="JAAAHW010008829">
    <property type="protein sequence ID" value="KAF9943808.1"/>
    <property type="molecule type" value="Genomic_DNA"/>
</dbReference>
<keyword evidence="1" id="KW-0812">Transmembrane</keyword>
<feature type="transmembrane region" description="Helical" evidence="1">
    <location>
        <begin position="47"/>
        <end position="70"/>
    </location>
</feature>
<keyword evidence="1" id="KW-1133">Transmembrane helix</keyword>
<evidence type="ECO:0000313" key="2">
    <source>
        <dbReference type="EMBL" id="KAF9943808.1"/>
    </source>
</evidence>
<keyword evidence="1" id="KW-0472">Membrane</keyword>
<dbReference type="AlphaFoldDB" id="A0A9P6LTU9"/>
<dbReference type="PANTHER" id="PTHR35872">
    <property type="entry name" value="INTEGRAL MEMBRANE PROTEIN (AFU_ORTHOLOGUE AFUA_5G07110)"/>
    <property type="match status" value="1"/>
</dbReference>
<comment type="caution">
    <text evidence="2">The sequence shown here is derived from an EMBL/GenBank/DDBJ whole genome shotgun (WGS) entry which is preliminary data.</text>
</comment>